<protein>
    <recommendedName>
        <fullName evidence="2">Segregation and condensation protein A</fullName>
    </recommendedName>
</protein>
<dbReference type="GO" id="GO:0007059">
    <property type="term" value="P:chromosome segregation"/>
    <property type="evidence" value="ECO:0007669"/>
    <property type="project" value="UniProtKB-KW"/>
</dbReference>
<dbReference type="PANTHER" id="PTHR33969">
    <property type="entry name" value="SEGREGATION AND CONDENSATION PROTEIN A"/>
    <property type="match status" value="1"/>
</dbReference>
<comment type="caution">
    <text evidence="3">The sequence shown here is derived from an EMBL/GenBank/DDBJ whole genome shotgun (WGS) entry which is preliminary data.</text>
</comment>
<dbReference type="Gene3D" id="6.10.250.2410">
    <property type="match status" value="1"/>
</dbReference>
<gene>
    <name evidence="3" type="ORF">ENT17_05250</name>
</gene>
<dbReference type="Pfam" id="PF02616">
    <property type="entry name" value="SMC_ScpA"/>
    <property type="match status" value="1"/>
</dbReference>
<keyword evidence="1" id="KW-0159">Chromosome partition</keyword>
<dbReference type="AlphaFoldDB" id="A0A7C4Q220"/>
<dbReference type="PANTHER" id="PTHR33969:SF2">
    <property type="entry name" value="SEGREGATION AND CONDENSATION PROTEIN A"/>
    <property type="match status" value="1"/>
</dbReference>
<dbReference type="Gene3D" id="1.10.10.580">
    <property type="entry name" value="Structural maintenance of chromosome 1. Chain E"/>
    <property type="match status" value="1"/>
</dbReference>
<organism evidence="3">
    <name type="scientific">Bellilinea caldifistulae</name>
    <dbReference type="NCBI Taxonomy" id="360411"/>
    <lineage>
        <taxon>Bacteria</taxon>
        <taxon>Bacillati</taxon>
        <taxon>Chloroflexota</taxon>
        <taxon>Anaerolineae</taxon>
        <taxon>Anaerolineales</taxon>
        <taxon>Anaerolineaceae</taxon>
        <taxon>Bellilinea</taxon>
    </lineage>
</organism>
<evidence type="ECO:0000256" key="1">
    <source>
        <dbReference type="ARBA" id="ARBA00022829"/>
    </source>
</evidence>
<proteinExistence type="predicted"/>
<dbReference type="InterPro" id="IPR003768">
    <property type="entry name" value="ScpA"/>
</dbReference>
<dbReference type="InterPro" id="IPR023093">
    <property type="entry name" value="ScpA-like_C"/>
</dbReference>
<dbReference type="EMBL" id="DSXR01000052">
    <property type="protein sequence ID" value="HGS87008.1"/>
    <property type="molecule type" value="Genomic_DNA"/>
</dbReference>
<accession>A0A7C4Q220</accession>
<evidence type="ECO:0000313" key="3">
    <source>
        <dbReference type="EMBL" id="HGS87008.1"/>
    </source>
</evidence>
<sequence length="269" mass="30587">MSYQIAAHQTEHYQVNTEVYSGPLDLLLELIERAELDITRLALAQVTDQYLEYLRHLQQQNAAEVSAFLVIAARLVQIKSAALLPRPQIVEAAAVEEDPGEALARQLIIYKRFKELAGYLQQREENHLRTYLRLAPPPHPLPQARLDLSGLTLQDLVSAAKSIFFNQPSLTALDRVVSMPRITIREKIQSIIHRLRTSGMTTFRSLLQPNISRVEVVVTFLALLELVKRRLVAAQQTGLFSDIEVQPIADFSPEMENINWDEDDEEELT</sequence>
<reference evidence="3" key="1">
    <citation type="journal article" date="2020" name="mSystems">
        <title>Genome- and Community-Level Interaction Insights into Carbon Utilization and Element Cycling Functions of Hydrothermarchaeota in Hydrothermal Sediment.</title>
        <authorList>
            <person name="Zhou Z."/>
            <person name="Liu Y."/>
            <person name="Xu W."/>
            <person name="Pan J."/>
            <person name="Luo Z.H."/>
            <person name="Li M."/>
        </authorList>
    </citation>
    <scope>NUCLEOTIDE SEQUENCE [LARGE SCALE GENOMIC DNA]</scope>
    <source>
        <strain evidence="3">SpSt-556</strain>
    </source>
</reference>
<evidence type="ECO:0000256" key="2">
    <source>
        <dbReference type="ARBA" id="ARBA00044777"/>
    </source>
</evidence>
<name>A0A7C4Q220_9CHLR</name>